<keyword evidence="3" id="KW-1185">Reference proteome</keyword>
<dbReference type="EMBL" id="CP022685">
    <property type="protein sequence ID" value="ATL32373.1"/>
    <property type="molecule type" value="Genomic_DNA"/>
</dbReference>
<evidence type="ECO:0000313" key="3">
    <source>
        <dbReference type="Proteomes" id="UP000221011"/>
    </source>
</evidence>
<evidence type="ECO:0000256" key="1">
    <source>
        <dbReference type="SAM" id="MobiDB-lite"/>
    </source>
</evidence>
<reference evidence="2 3" key="1">
    <citation type="submission" date="2017-08" db="EMBL/GenBank/DDBJ databases">
        <title>Complete Genome Sequence of Streptomyces formicae KY5, the formicamycin producer.</title>
        <authorList>
            <person name="Holmes N.A."/>
            <person name="Devine R."/>
            <person name="Qin Z."/>
            <person name="Seipke R.F."/>
            <person name="Wilkinson B."/>
            <person name="Hutchings M.I."/>
        </authorList>
    </citation>
    <scope>NUCLEOTIDE SEQUENCE [LARGE SCALE GENOMIC DNA]</scope>
    <source>
        <strain evidence="2 3">KY5</strain>
    </source>
</reference>
<gene>
    <name evidence="2" type="ORF">KY5_7355c</name>
</gene>
<proteinExistence type="predicted"/>
<dbReference type="Proteomes" id="UP000221011">
    <property type="component" value="Chromosome"/>
</dbReference>
<dbReference type="RefSeq" id="WP_234363050.1">
    <property type="nucleotide sequence ID" value="NZ_CP022685.1"/>
</dbReference>
<feature type="region of interest" description="Disordered" evidence="1">
    <location>
        <begin position="34"/>
        <end position="55"/>
    </location>
</feature>
<name>A0A291QLN5_9ACTN</name>
<organism evidence="2 3">
    <name type="scientific">Streptomyces formicae</name>
    <dbReference type="NCBI Taxonomy" id="1616117"/>
    <lineage>
        <taxon>Bacteria</taxon>
        <taxon>Bacillati</taxon>
        <taxon>Actinomycetota</taxon>
        <taxon>Actinomycetes</taxon>
        <taxon>Kitasatosporales</taxon>
        <taxon>Streptomycetaceae</taxon>
        <taxon>Streptomyces</taxon>
    </lineage>
</organism>
<evidence type="ECO:0000313" key="2">
    <source>
        <dbReference type="EMBL" id="ATL32373.1"/>
    </source>
</evidence>
<protein>
    <submittedName>
        <fullName evidence="2">Uncharacterized protein</fullName>
    </submittedName>
</protein>
<sequence>MPTEDVNAHAWTVYGQRHPLTAWRPDLPIDHTPAHFTPSTSFTPFAHGTAAGGRT</sequence>
<dbReference type="AlphaFoldDB" id="A0A291QLN5"/>
<accession>A0A291QLN5</accession>
<dbReference type="KEGG" id="sfk:KY5_7355c"/>